<sequence length="448" mass="44476">TVNDVVSSVKNINRLSQITGNGAASAVGEDSAAIGSDAQAIGSRSVAVGARSRANAFGTTALGVDSRATGISSTAVGRQTNTLGDRSVAVGFNSFVRQSGEYGVALGTDAGVSGKDSISLGHGSRTYEAEVLSLGSGNGLGGPATRRIVNLSPGNVSLGSTEAVNGGQFFQAISSVASILGGGAAVGAQGMLIAPAYQIQGSSYSTVGAALKALDGKVTDLDNRVAGRGDVNHSVAGSASAGTASVSTAALTSSAVVARNNKVASGATVSDSSAGTNALTLSKGNGVTPAASENNTQSSDEVQLSSMGSVGNARQIVTMAAATLPTDGVNKAQLDSGISAANSYTDARISALNDSFQSLRGDLNWQMRRQDRRINRQGAMSAAMLNMATSAAGIRTPNRLGAGVGFQNGQSALSIGYQHAFSDNSNFTIGGAFSSSDTSVGVGAGFGW</sequence>
<feature type="region of interest" description="Disordered" evidence="11">
    <location>
        <begin position="284"/>
        <end position="307"/>
    </location>
</feature>
<evidence type="ECO:0000259" key="13">
    <source>
        <dbReference type="Pfam" id="PF05658"/>
    </source>
</evidence>
<evidence type="ECO:0000256" key="10">
    <source>
        <dbReference type="ARBA" id="ARBA00023237"/>
    </source>
</evidence>
<evidence type="ECO:0000256" key="8">
    <source>
        <dbReference type="ARBA" id="ARBA00022927"/>
    </source>
</evidence>
<dbReference type="InterPro" id="IPR011049">
    <property type="entry name" value="Serralysin-like_metalloprot_C"/>
</dbReference>
<dbReference type="InterPro" id="IPR008640">
    <property type="entry name" value="Adhesin_Head_dom"/>
</dbReference>
<name>Z9JGY8_9GAMM</name>
<dbReference type="Gene3D" id="1.20.5.170">
    <property type="match status" value="1"/>
</dbReference>
<keyword evidence="9" id="KW-0472">Membrane</keyword>
<protein>
    <recommendedName>
        <fullName evidence="17">Adhesin</fullName>
    </recommendedName>
</protein>
<feature type="domain" description="Trimeric autotransporter adhesin YadA-like head" evidence="13">
    <location>
        <begin position="68"/>
        <end position="94"/>
    </location>
</feature>
<dbReference type="GO" id="GO:0009279">
    <property type="term" value="C:cell outer membrane"/>
    <property type="evidence" value="ECO:0007669"/>
    <property type="project" value="UniProtKB-SubCell"/>
</dbReference>
<keyword evidence="5" id="KW-1134">Transmembrane beta strand</keyword>
<dbReference type="CDD" id="cd12820">
    <property type="entry name" value="LbR_YadA-like"/>
    <property type="match status" value="1"/>
</dbReference>
<dbReference type="GO" id="GO:0015031">
    <property type="term" value="P:protein transport"/>
    <property type="evidence" value="ECO:0007669"/>
    <property type="project" value="UniProtKB-KW"/>
</dbReference>
<keyword evidence="6" id="KW-0812">Transmembrane</keyword>
<reference evidence="15 16" key="1">
    <citation type="journal article" date="2014" name="Genome Announc.">
        <title>Draft Genome Sequence of Xylella fastidiosa Pear Leaf Scorch Strain in Taiwan.</title>
        <authorList>
            <person name="Su C.C."/>
            <person name="Deng W.L."/>
            <person name="Jan F.J."/>
            <person name="Chang C.J."/>
            <person name="Huang H."/>
            <person name="Chen J."/>
        </authorList>
    </citation>
    <scope>NUCLEOTIDE SEQUENCE [LARGE SCALE GENOMIC DNA]</scope>
    <source>
        <strain evidence="15 16">PLS229</strain>
    </source>
</reference>
<dbReference type="InterPro" id="IPR005594">
    <property type="entry name" value="YadA_C"/>
</dbReference>
<evidence type="ECO:0000256" key="7">
    <source>
        <dbReference type="ARBA" id="ARBA00022729"/>
    </source>
</evidence>
<evidence type="ECO:0000256" key="1">
    <source>
        <dbReference type="ARBA" id="ARBA00004241"/>
    </source>
</evidence>
<proteinExistence type="inferred from homology"/>
<comment type="subcellular location">
    <subcellularLocation>
        <location evidence="2">Cell outer membrane</location>
    </subcellularLocation>
    <subcellularLocation>
        <location evidence="1">Cell surface</location>
    </subcellularLocation>
</comment>
<keyword evidence="10" id="KW-0998">Cell outer membrane</keyword>
<evidence type="ECO:0000256" key="3">
    <source>
        <dbReference type="ARBA" id="ARBA00005848"/>
    </source>
</evidence>
<organism evidence="15 16">
    <name type="scientific">Xylella taiwanensis</name>
    <dbReference type="NCBI Taxonomy" id="1444770"/>
    <lineage>
        <taxon>Bacteria</taxon>
        <taxon>Pseudomonadati</taxon>
        <taxon>Pseudomonadota</taxon>
        <taxon>Gammaproteobacteria</taxon>
        <taxon>Lysobacterales</taxon>
        <taxon>Lysobacteraceae</taxon>
        <taxon>Xylella</taxon>
    </lineage>
</organism>
<evidence type="ECO:0000256" key="9">
    <source>
        <dbReference type="ARBA" id="ARBA00023136"/>
    </source>
</evidence>
<dbReference type="Proteomes" id="UP000020406">
    <property type="component" value="Unassembled WGS sequence"/>
</dbReference>
<accession>Z9JGY8</accession>
<dbReference type="Gene3D" id="2.150.10.10">
    <property type="entry name" value="Serralysin-like metalloprotease, C-terminal"/>
    <property type="match status" value="1"/>
</dbReference>
<dbReference type="RefSeq" id="WP_038272899.1">
    <property type="nucleotide sequence ID" value="NZ_JDSQ01000035.1"/>
</dbReference>
<dbReference type="eggNOG" id="COG5295">
    <property type="taxonomic scope" value="Bacteria"/>
</dbReference>
<dbReference type="SUPFAM" id="SSF54523">
    <property type="entry name" value="Pili subunits"/>
    <property type="match status" value="1"/>
</dbReference>
<feature type="domain" description="Trimeric autotransporter adhesin YadA-like stalk" evidence="14">
    <location>
        <begin position="315"/>
        <end position="353"/>
    </location>
</feature>
<keyword evidence="8" id="KW-0653">Protein transport</keyword>
<dbReference type="EMBL" id="JDSQ01000035">
    <property type="protein sequence ID" value="EWS77056.1"/>
    <property type="molecule type" value="Genomic_DNA"/>
</dbReference>
<evidence type="ECO:0000259" key="12">
    <source>
        <dbReference type="Pfam" id="PF03895"/>
    </source>
</evidence>
<dbReference type="InterPro" id="IPR045584">
    <property type="entry name" value="Pilin-like"/>
</dbReference>
<dbReference type="Pfam" id="PF05658">
    <property type="entry name" value="YadA_head"/>
    <property type="match status" value="3"/>
</dbReference>
<comment type="similarity">
    <text evidence="3">Belongs to the autotransporter-2 (AT-2) (TC 1.B.40) family.</text>
</comment>
<feature type="domain" description="Trimeric autotransporter adhesin YadA-like stalk" evidence="14">
    <location>
        <begin position="147"/>
        <end position="188"/>
    </location>
</feature>
<dbReference type="Pfam" id="PF05662">
    <property type="entry name" value="YadA_stalk"/>
    <property type="match status" value="2"/>
</dbReference>
<dbReference type="SUPFAM" id="SSF101967">
    <property type="entry name" value="Adhesin YadA, collagen-binding domain"/>
    <property type="match status" value="2"/>
</dbReference>
<feature type="domain" description="Trimeric autotransporter adhesin YadA-like head" evidence="13">
    <location>
        <begin position="99"/>
        <end position="124"/>
    </location>
</feature>
<feature type="domain" description="Trimeric autotransporter adhesin YadA-like C-terminal membrane anchor" evidence="12">
    <location>
        <begin position="398"/>
        <end position="448"/>
    </location>
</feature>
<evidence type="ECO:0000256" key="5">
    <source>
        <dbReference type="ARBA" id="ARBA00022452"/>
    </source>
</evidence>
<dbReference type="AlphaFoldDB" id="Z9JGY8"/>
<dbReference type="Gene3D" id="3.30.1300.30">
    <property type="entry name" value="GSPII I/J protein-like"/>
    <property type="match status" value="1"/>
</dbReference>
<dbReference type="GO" id="GO:0009986">
    <property type="term" value="C:cell surface"/>
    <property type="evidence" value="ECO:0007669"/>
    <property type="project" value="UniProtKB-SubCell"/>
</dbReference>
<evidence type="ECO:0000256" key="2">
    <source>
        <dbReference type="ARBA" id="ARBA00004442"/>
    </source>
</evidence>
<evidence type="ECO:0000313" key="16">
    <source>
        <dbReference type="Proteomes" id="UP000020406"/>
    </source>
</evidence>
<evidence type="ECO:0000313" key="15">
    <source>
        <dbReference type="EMBL" id="EWS77056.1"/>
    </source>
</evidence>
<dbReference type="Pfam" id="PF03895">
    <property type="entry name" value="YadA_anchor"/>
    <property type="match status" value="1"/>
</dbReference>
<keyword evidence="4" id="KW-0813">Transport</keyword>
<evidence type="ECO:0000256" key="11">
    <source>
        <dbReference type="SAM" id="MobiDB-lite"/>
    </source>
</evidence>
<evidence type="ECO:0008006" key="17">
    <source>
        <dbReference type="Google" id="ProtNLM"/>
    </source>
</evidence>
<gene>
    <name evidence="15" type="ORF">AF72_12765</name>
</gene>
<comment type="caution">
    <text evidence="15">The sequence shown here is derived from an EMBL/GenBank/DDBJ whole genome shotgun (WGS) entry which is preliminary data.</text>
</comment>
<feature type="non-terminal residue" evidence="15">
    <location>
        <position position="1"/>
    </location>
</feature>
<dbReference type="STRING" id="1444770.AF72_12765"/>
<evidence type="ECO:0000259" key="14">
    <source>
        <dbReference type="Pfam" id="PF05662"/>
    </source>
</evidence>
<evidence type="ECO:0000256" key="6">
    <source>
        <dbReference type="ARBA" id="ARBA00022692"/>
    </source>
</evidence>
<feature type="domain" description="Trimeric autotransporter adhesin YadA-like head" evidence="13">
    <location>
        <begin position="26"/>
        <end position="52"/>
    </location>
</feature>
<dbReference type="InterPro" id="IPR008635">
    <property type="entry name" value="Coiled_stalk_dom"/>
</dbReference>
<keyword evidence="7" id="KW-0732">Signal</keyword>
<dbReference type="PATRIC" id="fig|1444770.3.peg.3020"/>
<evidence type="ECO:0000256" key="4">
    <source>
        <dbReference type="ARBA" id="ARBA00022448"/>
    </source>
</evidence>